<proteinExistence type="predicted"/>
<keyword evidence="4" id="KW-1185">Reference proteome</keyword>
<dbReference type="RefSeq" id="WP_270150130.1">
    <property type="nucleotide sequence ID" value="NZ_CP115450.1"/>
</dbReference>
<dbReference type="Proteomes" id="UP001212821">
    <property type="component" value="Chromosome"/>
</dbReference>
<evidence type="ECO:0000259" key="2">
    <source>
        <dbReference type="Pfam" id="PF13699"/>
    </source>
</evidence>
<feature type="region of interest" description="Disordered" evidence="1">
    <location>
        <begin position="478"/>
        <end position="514"/>
    </location>
</feature>
<feature type="domain" description="eCIS core" evidence="2">
    <location>
        <begin position="80"/>
        <end position="151"/>
    </location>
</feature>
<protein>
    <submittedName>
        <fullName evidence="3">DUF4157 domain-containing protein</fullName>
    </submittedName>
</protein>
<feature type="region of interest" description="Disordered" evidence="1">
    <location>
        <begin position="174"/>
        <end position="230"/>
    </location>
</feature>
<evidence type="ECO:0000256" key="1">
    <source>
        <dbReference type="SAM" id="MobiDB-lite"/>
    </source>
</evidence>
<dbReference type="InterPro" id="IPR025295">
    <property type="entry name" value="eCIS_core_dom"/>
</dbReference>
<sequence>MRTRDGERHRDNRDTVADRTARAGRAPAHRLLALQTSVGNAAVVQMLHRGGHLTEHQASGPLAAVQRSTVDDVLRTAGRPLKEATRTEMEARLGADFSDVRVHDGPAARASAAEVGARAYTSGNHVVIGEGGGDKHTLAHELTHVIQQRHGPVAGTDNGSGLRISDPSDRFEREAQATAQRVMTGPVRSPESPEERGHTVPQQRSAHSTAADALQRAASDDLPEADTPSQAVPELPAALVEQLQQAKAESGTDSKAVRQAALDTLLRYVLAQLPVTPDHPELQTALADKNLVLSYKHSRQGAGKPMALTSTGTSGDRVTMALYRNLFDDYGPAEIHSTLRHELIHAAQAMLMPDEDAADGADPHIYMDVLSDIGHETFATLQQPMREIETHVWELEHAGRTGISSGYLGETVGYLVQYTDELVGNLGRTTTTDRHLDYWRAYLENSVAALGRAAATPAVAGHTDQALAGQITGAQQRLQGAIHAREQASASAGKRPGGTGRGSTSTRKRGKTDQ</sequence>
<evidence type="ECO:0000313" key="4">
    <source>
        <dbReference type="Proteomes" id="UP001212821"/>
    </source>
</evidence>
<dbReference type="Pfam" id="PF13699">
    <property type="entry name" value="eCIS_core"/>
    <property type="match status" value="1"/>
</dbReference>
<reference evidence="4" key="1">
    <citation type="submission" date="2022-12" db="EMBL/GenBank/DDBJ databases">
        <authorList>
            <person name="Mo P."/>
        </authorList>
    </citation>
    <scope>NUCLEOTIDE SEQUENCE [LARGE SCALE GENOMIC DNA]</scope>
    <source>
        <strain evidence="4">HUAS 3-15</strain>
    </source>
</reference>
<gene>
    <name evidence="3" type="ORF">O1G21_37490</name>
</gene>
<feature type="region of interest" description="Disordered" evidence="1">
    <location>
        <begin position="1"/>
        <end position="24"/>
    </location>
</feature>
<evidence type="ECO:0000313" key="3">
    <source>
        <dbReference type="EMBL" id="WBP91005.1"/>
    </source>
</evidence>
<accession>A0ABY7QE09</accession>
<dbReference type="EMBL" id="CP115450">
    <property type="protein sequence ID" value="WBP91005.1"/>
    <property type="molecule type" value="Genomic_DNA"/>
</dbReference>
<name>A0ABY7QE09_9ACTN</name>
<feature type="compositionally biased region" description="Basic and acidic residues" evidence="1">
    <location>
        <begin position="1"/>
        <end position="21"/>
    </location>
</feature>
<organism evidence="3 4">
    <name type="scientific">Kitasatospora cathayae</name>
    <dbReference type="NCBI Taxonomy" id="3004092"/>
    <lineage>
        <taxon>Bacteria</taxon>
        <taxon>Bacillati</taxon>
        <taxon>Actinomycetota</taxon>
        <taxon>Actinomycetes</taxon>
        <taxon>Kitasatosporales</taxon>
        <taxon>Streptomycetaceae</taxon>
        <taxon>Kitasatospora</taxon>
    </lineage>
</organism>